<dbReference type="GO" id="GO:0005886">
    <property type="term" value="C:plasma membrane"/>
    <property type="evidence" value="ECO:0007669"/>
    <property type="project" value="UniProtKB-SubCell"/>
</dbReference>
<accession>A0A2U1LWC6</accession>
<reference evidence="15 16" key="1">
    <citation type="journal article" date="2018" name="Mol. Plant">
        <title>The genome of Artemisia annua provides insight into the evolution of Asteraceae family and artemisinin biosynthesis.</title>
        <authorList>
            <person name="Shen Q."/>
            <person name="Zhang L."/>
            <person name="Liao Z."/>
            <person name="Wang S."/>
            <person name="Yan T."/>
            <person name="Shi P."/>
            <person name="Liu M."/>
            <person name="Fu X."/>
            <person name="Pan Q."/>
            <person name="Wang Y."/>
            <person name="Lv Z."/>
            <person name="Lu X."/>
            <person name="Zhang F."/>
            <person name="Jiang W."/>
            <person name="Ma Y."/>
            <person name="Chen M."/>
            <person name="Hao X."/>
            <person name="Li L."/>
            <person name="Tang Y."/>
            <person name="Lv G."/>
            <person name="Zhou Y."/>
            <person name="Sun X."/>
            <person name="Brodelius P.E."/>
            <person name="Rose J.K.C."/>
            <person name="Tang K."/>
        </authorList>
    </citation>
    <scope>NUCLEOTIDE SEQUENCE [LARGE SCALE GENOMIC DNA]</scope>
    <source>
        <strain evidence="16">cv. Huhao1</strain>
        <tissue evidence="15">Leaf</tissue>
    </source>
</reference>
<evidence type="ECO:0000256" key="12">
    <source>
        <dbReference type="ARBA" id="ARBA00023288"/>
    </source>
</evidence>
<keyword evidence="4" id="KW-0723">Serine/threonine-protein kinase</keyword>
<feature type="compositionally biased region" description="Polar residues" evidence="13">
    <location>
        <begin position="542"/>
        <end position="552"/>
    </location>
</feature>
<evidence type="ECO:0000256" key="1">
    <source>
        <dbReference type="ARBA" id="ARBA00004193"/>
    </source>
</evidence>
<comment type="caution">
    <text evidence="15">The sequence shown here is derived from an EMBL/GenBank/DDBJ whole genome shotgun (WGS) entry which is preliminary data.</text>
</comment>
<evidence type="ECO:0000256" key="7">
    <source>
        <dbReference type="ARBA" id="ARBA00022741"/>
    </source>
</evidence>
<keyword evidence="16" id="KW-1185">Reference proteome</keyword>
<dbReference type="GO" id="GO:0004674">
    <property type="term" value="F:protein serine/threonine kinase activity"/>
    <property type="evidence" value="ECO:0007669"/>
    <property type="project" value="UniProtKB-KW"/>
</dbReference>
<dbReference type="Proteomes" id="UP000245207">
    <property type="component" value="Unassembled WGS sequence"/>
</dbReference>
<evidence type="ECO:0000256" key="10">
    <source>
        <dbReference type="ARBA" id="ARBA00022989"/>
    </source>
</evidence>
<feature type="region of interest" description="Disordered" evidence="13">
    <location>
        <begin position="1"/>
        <end position="50"/>
    </location>
</feature>
<dbReference type="InterPro" id="IPR000719">
    <property type="entry name" value="Prot_kinase_dom"/>
</dbReference>
<dbReference type="FunFam" id="3.30.200.20:FF:000125">
    <property type="entry name" value="Protein STRUBBELIG-RECEPTOR FAMILY 8"/>
    <property type="match status" value="1"/>
</dbReference>
<feature type="compositionally biased region" description="Acidic residues" evidence="13">
    <location>
        <begin position="619"/>
        <end position="633"/>
    </location>
</feature>
<keyword evidence="3" id="KW-1003">Cell membrane</keyword>
<dbReference type="PANTHER" id="PTHR47985">
    <property type="entry name" value="OS07G0668900 PROTEIN"/>
    <property type="match status" value="1"/>
</dbReference>
<evidence type="ECO:0000256" key="3">
    <source>
        <dbReference type="ARBA" id="ARBA00022475"/>
    </source>
</evidence>
<dbReference type="AlphaFoldDB" id="A0A2U1LWC6"/>
<feature type="compositionally biased region" description="Polar residues" evidence="13">
    <location>
        <begin position="336"/>
        <end position="351"/>
    </location>
</feature>
<dbReference type="OrthoDB" id="1736356at2759"/>
<dbReference type="SUPFAM" id="SSF56112">
    <property type="entry name" value="Protein kinase-like (PK-like)"/>
    <property type="match status" value="1"/>
</dbReference>
<feature type="compositionally biased region" description="Acidic residues" evidence="13">
    <location>
        <begin position="396"/>
        <end position="437"/>
    </location>
</feature>
<evidence type="ECO:0000256" key="2">
    <source>
        <dbReference type="ARBA" id="ARBA00008684"/>
    </source>
</evidence>
<feature type="compositionally biased region" description="Basic and acidic residues" evidence="13">
    <location>
        <begin position="11"/>
        <end position="24"/>
    </location>
</feature>
<dbReference type="EMBL" id="PKPP01007475">
    <property type="protein sequence ID" value="PWA53264.1"/>
    <property type="molecule type" value="Genomic_DNA"/>
</dbReference>
<evidence type="ECO:0000256" key="5">
    <source>
        <dbReference type="ARBA" id="ARBA00022679"/>
    </source>
</evidence>
<dbReference type="Pfam" id="PF07714">
    <property type="entry name" value="PK_Tyr_Ser-Thr"/>
    <property type="match status" value="1"/>
</dbReference>
<protein>
    <submittedName>
        <fullName evidence="15">Concanavalin A-like lectin/glucanase domain-containing protein</fullName>
    </submittedName>
</protein>
<keyword evidence="9" id="KW-0067">ATP-binding</keyword>
<keyword evidence="11" id="KW-0472">Membrane</keyword>
<keyword evidence="8" id="KW-0418">Kinase</keyword>
<dbReference type="PROSITE" id="PS50011">
    <property type="entry name" value="PROTEIN_KINASE_DOM"/>
    <property type="match status" value="1"/>
</dbReference>
<gene>
    <name evidence="15" type="ORF">CTI12_AA446740</name>
</gene>
<dbReference type="STRING" id="35608.A0A2U1LWC6"/>
<dbReference type="Gene3D" id="1.10.510.10">
    <property type="entry name" value="Transferase(Phosphotransferase) domain 1"/>
    <property type="match status" value="1"/>
</dbReference>
<dbReference type="FunFam" id="1.10.510.10:FF:000032">
    <property type="entry name" value="Serine/threonine-protein kinase PBS1"/>
    <property type="match status" value="1"/>
</dbReference>
<dbReference type="GO" id="GO:0030246">
    <property type="term" value="F:carbohydrate binding"/>
    <property type="evidence" value="ECO:0007669"/>
    <property type="project" value="UniProtKB-KW"/>
</dbReference>
<keyword evidence="6" id="KW-0812">Transmembrane</keyword>
<sequence length="750" mass="83550">MNCLPCLRKKKSEEKKSNESKSDNKEEDEVLPIAQPKEDPLSKQPTATKNFKRENLLGESGFGKVYKGTLANGKVVAVKRLDKLGTKANKEFIKEVIKLSNLHHPNLVELIGYCADGEQRLLVYEYMPMGSIKDLLHDLPPGKKPLDWITRMKAAAGAAQAMEYLHEKVNPPVLCRNVKSTNVLLDENFEPKVSDYGLVNLESSSGSSVQQRVVGTVACAPEYEATGELTLKSDVYSFGVVLLEIITGRKALETSRPTEEQNLVSWAQPYFKDPKRFQELADPMFKGVIPEKILNQAVGVAAMCLQEESSVRPLISDISGALSFLTVAPTEGFTPQPVQTGPTSAPSKKYQSSSSSTSDSDSESDRELDIKIEPFNRPDPDSLPEPESESEHEQEQEWDYEPEWESDPENEPEPEPEPTPDVTDTDSTSDSDSDLEPESFSKPEPVPKPVSELVSKPEPVPEQVSKPEPVPESMSEPEPEPEPVPEQVSKPEPVPEPVPEPESFTSNEDQPDSDHGSVSSSGSIYDEDAYSEEDFSDEEKPNTSVLANSTSKARMRPKSTKKRVMFKTEGTDSIKPNMNRVHSKYSKKSVKKSKDDSQSSSNPKKTKSMRKSDSRGDDDSSDIEFTDGSEDEFETRSHKGLAKDLSFSRKVAKQKLALLLRDLMMILREIIMRGRKDFSVQEMMMLWCRVILRIGSQKEADALVHEQLRKQVKSRGVTTPFLKDLREISDASNVMTAEDPDNVKKDVAGF</sequence>
<keyword evidence="15" id="KW-0430">Lectin</keyword>
<feature type="compositionally biased region" description="Acidic residues" evidence="13">
    <location>
        <begin position="525"/>
        <end position="537"/>
    </location>
</feature>
<proteinExistence type="inferred from homology"/>
<evidence type="ECO:0000256" key="13">
    <source>
        <dbReference type="SAM" id="MobiDB-lite"/>
    </source>
</evidence>
<comment type="similarity">
    <text evidence="2">Belongs to the protein kinase superfamily. Ser/Thr protein kinase family.</text>
</comment>
<feature type="compositionally biased region" description="Low complexity" evidence="13">
    <location>
        <begin position="464"/>
        <end position="474"/>
    </location>
</feature>
<keyword evidence="12" id="KW-0449">Lipoprotein</keyword>
<evidence type="ECO:0000259" key="14">
    <source>
        <dbReference type="PROSITE" id="PS50011"/>
    </source>
</evidence>
<name>A0A2U1LWC6_ARTAN</name>
<keyword evidence="7" id="KW-0547">Nucleotide-binding</keyword>
<feature type="domain" description="Protein kinase" evidence="14">
    <location>
        <begin position="51"/>
        <end position="325"/>
    </location>
</feature>
<keyword evidence="5" id="KW-0808">Transferase</keyword>
<evidence type="ECO:0000313" key="15">
    <source>
        <dbReference type="EMBL" id="PWA53264.1"/>
    </source>
</evidence>
<evidence type="ECO:0000256" key="9">
    <source>
        <dbReference type="ARBA" id="ARBA00022840"/>
    </source>
</evidence>
<feature type="compositionally biased region" description="Basic and acidic residues" evidence="13">
    <location>
        <begin position="363"/>
        <end position="380"/>
    </location>
</feature>
<feature type="region of interest" description="Disordered" evidence="13">
    <location>
        <begin position="333"/>
        <end position="638"/>
    </location>
</feature>
<feature type="compositionally biased region" description="Basic residues" evidence="13">
    <location>
        <begin position="581"/>
        <end position="591"/>
    </location>
</feature>
<organism evidence="15 16">
    <name type="scientific">Artemisia annua</name>
    <name type="common">Sweet wormwood</name>
    <dbReference type="NCBI Taxonomy" id="35608"/>
    <lineage>
        <taxon>Eukaryota</taxon>
        <taxon>Viridiplantae</taxon>
        <taxon>Streptophyta</taxon>
        <taxon>Embryophyta</taxon>
        <taxon>Tracheophyta</taxon>
        <taxon>Spermatophyta</taxon>
        <taxon>Magnoliopsida</taxon>
        <taxon>eudicotyledons</taxon>
        <taxon>Gunneridae</taxon>
        <taxon>Pentapetalae</taxon>
        <taxon>asterids</taxon>
        <taxon>campanulids</taxon>
        <taxon>Asterales</taxon>
        <taxon>Asteraceae</taxon>
        <taxon>Asteroideae</taxon>
        <taxon>Anthemideae</taxon>
        <taxon>Artemisiinae</taxon>
        <taxon>Artemisia</taxon>
    </lineage>
</organism>
<dbReference type="InterPro" id="IPR001245">
    <property type="entry name" value="Ser-Thr/Tyr_kinase_cat_dom"/>
</dbReference>
<keyword evidence="10" id="KW-1133">Transmembrane helix</keyword>
<dbReference type="GO" id="GO:0005524">
    <property type="term" value="F:ATP binding"/>
    <property type="evidence" value="ECO:0007669"/>
    <property type="project" value="UniProtKB-KW"/>
</dbReference>
<evidence type="ECO:0000256" key="4">
    <source>
        <dbReference type="ARBA" id="ARBA00022527"/>
    </source>
</evidence>
<evidence type="ECO:0000256" key="6">
    <source>
        <dbReference type="ARBA" id="ARBA00022692"/>
    </source>
</evidence>
<evidence type="ECO:0000256" key="8">
    <source>
        <dbReference type="ARBA" id="ARBA00022777"/>
    </source>
</evidence>
<evidence type="ECO:0000256" key="11">
    <source>
        <dbReference type="ARBA" id="ARBA00023136"/>
    </source>
</evidence>
<comment type="subcellular location">
    <subcellularLocation>
        <location evidence="1">Cell membrane</location>
        <topology evidence="1">Lipid-anchor</topology>
    </subcellularLocation>
</comment>
<dbReference type="PANTHER" id="PTHR47985:SF17">
    <property type="entry name" value="SERINE_THREONINE-PROTEIN KINASE CDL1-LIKE"/>
    <property type="match status" value="1"/>
</dbReference>
<evidence type="ECO:0000313" key="16">
    <source>
        <dbReference type="Proteomes" id="UP000245207"/>
    </source>
</evidence>
<dbReference type="Gene3D" id="3.30.200.20">
    <property type="entry name" value="Phosphorylase Kinase, domain 1"/>
    <property type="match status" value="1"/>
</dbReference>
<dbReference type="InterPro" id="IPR011009">
    <property type="entry name" value="Kinase-like_dom_sf"/>
</dbReference>
<feature type="compositionally biased region" description="Basic residues" evidence="13">
    <location>
        <begin position="553"/>
        <end position="565"/>
    </location>
</feature>